<evidence type="ECO:0000313" key="2">
    <source>
        <dbReference type="Proteomes" id="UP000389128"/>
    </source>
</evidence>
<dbReference type="RefSeq" id="WP_148579565.1">
    <property type="nucleotide sequence ID" value="NZ_JAVEUW010000013.1"/>
</dbReference>
<name>A0A6C2CQS1_9RHOO</name>
<dbReference type="Proteomes" id="UP000389128">
    <property type="component" value="Unassembled WGS sequence"/>
</dbReference>
<comment type="caution">
    <text evidence="1">The sequence shown here is derived from an EMBL/GenBank/DDBJ whole genome shotgun (WGS) entry which is preliminary data.</text>
</comment>
<dbReference type="EMBL" id="SDKK01000011">
    <property type="protein sequence ID" value="TYC56271.1"/>
    <property type="molecule type" value="Genomic_DNA"/>
</dbReference>
<accession>A0A6C2CQS1</accession>
<dbReference type="OrthoDB" id="8927965at2"/>
<proteinExistence type="predicted"/>
<sequence length="155" mass="16836">MTQNLVSLHLTAAEIAAIEAALTTLENAFKLFIELSADDKRGLARMGDKSEAFCRQTLIVLAQNQQMLPPSFDLAEAENDLTSLDQLRPLIARLRQLMAKADDTETALGSDILSAALEGYAFAKIAGKGAGLETLREAMASRYSHKRKTRAEQAA</sequence>
<reference evidence="1 2" key="1">
    <citation type="submission" date="2019-01" db="EMBL/GenBank/DDBJ databases">
        <title>Zoogloea oleivorans genome sequencing and assembly.</title>
        <authorList>
            <person name="Tancsics A."/>
            <person name="Farkas M."/>
            <person name="Kriszt B."/>
            <person name="Maroti G."/>
            <person name="Horvath B."/>
        </authorList>
    </citation>
    <scope>NUCLEOTIDE SEQUENCE [LARGE SCALE GENOMIC DNA]</scope>
    <source>
        <strain evidence="1 2">Buc</strain>
    </source>
</reference>
<protein>
    <submittedName>
        <fullName evidence="1">Uncharacterized protein</fullName>
    </submittedName>
</protein>
<evidence type="ECO:0000313" key="1">
    <source>
        <dbReference type="EMBL" id="TYC56271.1"/>
    </source>
</evidence>
<dbReference type="AlphaFoldDB" id="A0A6C2CQS1"/>
<keyword evidence="2" id="KW-1185">Reference proteome</keyword>
<gene>
    <name evidence="1" type="ORF">ETQ85_13315</name>
</gene>
<organism evidence="1 2">
    <name type="scientific">Zoogloea oleivorans</name>
    <dbReference type="NCBI Taxonomy" id="1552750"/>
    <lineage>
        <taxon>Bacteria</taxon>
        <taxon>Pseudomonadati</taxon>
        <taxon>Pseudomonadota</taxon>
        <taxon>Betaproteobacteria</taxon>
        <taxon>Rhodocyclales</taxon>
        <taxon>Zoogloeaceae</taxon>
        <taxon>Zoogloea</taxon>
    </lineage>
</organism>